<evidence type="ECO:0000313" key="2">
    <source>
        <dbReference type="Proteomes" id="UP001341840"/>
    </source>
</evidence>
<keyword evidence="2" id="KW-1185">Reference proteome</keyword>
<sequence>MVINVFKAMQYPEEEDNEGCMRIDIIEELIKEVQQDEAMQKFQAAHERYNVLKNTNQDFVLQEIHEIVQEIDLEEMQPPPATNMQPMIEEIQPKVDIVQQHDDELMQQKIEEEKQQNSLLQPNIREKMQQEGDLASHTNPLFPPRLSLPRYNEDERQAPISVVVTVSAVTDPLATRLRRVRFRLVSASPLRALFVEAVSGAASFPLFSLLLQERSSQLCLCLAFAPLHC</sequence>
<name>A0ABU6YVA6_9FABA</name>
<dbReference type="Proteomes" id="UP001341840">
    <property type="component" value="Unassembled WGS sequence"/>
</dbReference>
<evidence type="ECO:0000313" key="1">
    <source>
        <dbReference type="EMBL" id="MED6214330.1"/>
    </source>
</evidence>
<accession>A0ABU6YVA6</accession>
<comment type="caution">
    <text evidence="1">The sequence shown here is derived from an EMBL/GenBank/DDBJ whole genome shotgun (WGS) entry which is preliminary data.</text>
</comment>
<organism evidence="1 2">
    <name type="scientific">Stylosanthes scabra</name>
    <dbReference type="NCBI Taxonomy" id="79078"/>
    <lineage>
        <taxon>Eukaryota</taxon>
        <taxon>Viridiplantae</taxon>
        <taxon>Streptophyta</taxon>
        <taxon>Embryophyta</taxon>
        <taxon>Tracheophyta</taxon>
        <taxon>Spermatophyta</taxon>
        <taxon>Magnoliopsida</taxon>
        <taxon>eudicotyledons</taxon>
        <taxon>Gunneridae</taxon>
        <taxon>Pentapetalae</taxon>
        <taxon>rosids</taxon>
        <taxon>fabids</taxon>
        <taxon>Fabales</taxon>
        <taxon>Fabaceae</taxon>
        <taxon>Papilionoideae</taxon>
        <taxon>50 kb inversion clade</taxon>
        <taxon>dalbergioids sensu lato</taxon>
        <taxon>Dalbergieae</taxon>
        <taxon>Pterocarpus clade</taxon>
        <taxon>Stylosanthes</taxon>
    </lineage>
</organism>
<protein>
    <submittedName>
        <fullName evidence="1">Uncharacterized protein</fullName>
    </submittedName>
</protein>
<reference evidence="1 2" key="1">
    <citation type="journal article" date="2023" name="Plants (Basel)">
        <title>Bridging the Gap: Combining Genomics and Transcriptomics Approaches to Understand Stylosanthes scabra, an Orphan Legume from the Brazilian Caatinga.</title>
        <authorList>
            <person name="Ferreira-Neto J.R.C."/>
            <person name="da Silva M.D."/>
            <person name="Binneck E."/>
            <person name="de Melo N.F."/>
            <person name="da Silva R.H."/>
            <person name="de Melo A.L.T.M."/>
            <person name="Pandolfi V."/>
            <person name="Bustamante F.O."/>
            <person name="Brasileiro-Vidal A.C."/>
            <person name="Benko-Iseppon A.M."/>
        </authorList>
    </citation>
    <scope>NUCLEOTIDE SEQUENCE [LARGE SCALE GENOMIC DNA]</scope>
    <source>
        <tissue evidence="1">Leaves</tissue>
    </source>
</reference>
<proteinExistence type="predicted"/>
<gene>
    <name evidence="1" type="ORF">PIB30_102025</name>
</gene>
<dbReference type="EMBL" id="JASCZI010244732">
    <property type="protein sequence ID" value="MED6214330.1"/>
    <property type="molecule type" value="Genomic_DNA"/>
</dbReference>